<name>A0A3B0X066_9ZZZZ</name>
<accession>A0A3B0X066</accession>
<dbReference type="EMBL" id="UOFD01000080">
    <property type="protein sequence ID" value="VAW54909.1"/>
    <property type="molecule type" value="Genomic_DNA"/>
</dbReference>
<organism evidence="2">
    <name type="scientific">hydrothermal vent metagenome</name>
    <dbReference type="NCBI Taxonomy" id="652676"/>
    <lineage>
        <taxon>unclassified sequences</taxon>
        <taxon>metagenomes</taxon>
        <taxon>ecological metagenomes</taxon>
    </lineage>
</organism>
<keyword evidence="1" id="KW-1133">Transmembrane helix</keyword>
<dbReference type="AlphaFoldDB" id="A0A3B0X066"/>
<reference evidence="2" key="1">
    <citation type="submission" date="2018-06" db="EMBL/GenBank/DDBJ databases">
        <authorList>
            <person name="Zhirakovskaya E."/>
        </authorList>
    </citation>
    <scope>NUCLEOTIDE SEQUENCE</scope>
</reference>
<keyword evidence="1" id="KW-0472">Membrane</keyword>
<gene>
    <name evidence="2" type="ORF">MNBD_GAMMA06-176</name>
</gene>
<dbReference type="Pfam" id="PF05545">
    <property type="entry name" value="FixQ"/>
    <property type="match status" value="1"/>
</dbReference>
<dbReference type="InterPro" id="IPR008621">
    <property type="entry name" value="Cbb3-typ_cyt_oxidase_comp"/>
</dbReference>
<proteinExistence type="predicted"/>
<feature type="transmembrane region" description="Helical" evidence="1">
    <location>
        <begin position="12"/>
        <end position="30"/>
    </location>
</feature>
<protein>
    <submittedName>
        <fullName evidence="2">Cytochrome c oxidase (Cbb3-type) subunit CcoQ</fullName>
        <ecNumber evidence="2">1.9.3.1</ecNumber>
    </submittedName>
</protein>
<keyword evidence="2" id="KW-0560">Oxidoreductase</keyword>
<dbReference type="GO" id="GO:0016491">
    <property type="term" value="F:oxidoreductase activity"/>
    <property type="evidence" value="ECO:0007669"/>
    <property type="project" value="UniProtKB-KW"/>
</dbReference>
<evidence type="ECO:0000313" key="2">
    <source>
        <dbReference type="EMBL" id="VAW54909.1"/>
    </source>
</evidence>
<keyword evidence="1" id="KW-0812">Transmembrane</keyword>
<dbReference type="EC" id="1.9.3.1" evidence="2"/>
<sequence>MEPSSTEIFWQSAWTVFAFVFFVGVVFWAWSGKRKTSFDEAARMALDDDKDVSAEQRRNA</sequence>
<evidence type="ECO:0000256" key="1">
    <source>
        <dbReference type="SAM" id="Phobius"/>
    </source>
</evidence>